<dbReference type="InterPro" id="IPR008331">
    <property type="entry name" value="Ferritin_DPS_dom"/>
</dbReference>
<feature type="domain" description="Ferritin-like diiron" evidence="3">
    <location>
        <begin position="1"/>
        <end position="57"/>
    </location>
</feature>
<dbReference type="AlphaFoldDB" id="A0A0E3QIT9"/>
<dbReference type="GO" id="GO:0006879">
    <property type="term" value="P:intracellular iron ion homeostasis"/>
    <property type="evidence" value="ECO:0007669"/>
    <property type="project" value="UniProtKB-KW"/>
</dbReference>
<protein>
    <submittedName>
        <fullName evidence="4">Bacterioferritin</fullName>
    </submittedName>
</protein>
<sequence length="68" mass="8035">MILKLNKGAVKGYNESIRLSTELRDNNNKTFLEYILKEKEEHVDWLEVQLDQIKQIGIHTYLAQQIYG</sequence>
<evidence type="ECO:0000259" key="3">
    <source>
        <dbReference type="PROSITE" id="PS50905"/>
    </source>
</evidence>
<evidence type="ECO:0000313" key="5">
    <source>
        <dbReference type="Proteomes" id="UP000033038"/>
    </source>
</evidence>
<keyword evidence="1" id="KW-0409">Iron storage</keyword>
<proteinExistence type="predicted"/>
<dbReference type="Gene3D" id="1.20.1260.10">
    <property type="match status" value="1"/>
</dbReference>
<dbReference type="GO" id="GO:0006826">
    <property type="term" value="P:iron ion transport"/>
    <property type="evidence" value="ECO:0007669"/>
    <property type="project" value="InterPro"/>
</dbReference>
<dbReference type="Pfam" id="PF00210">
    <property type="entry name" value="Ferritin"/>
    <property type="match status" value="1"/>
</dbReference>
<dbReference type="PATRIC" id="fig|1434109.4.peg.49"/>
<dbReference type="InterPro" id="IPR009040">
    <property type="entry name" value="Ferritin-like_diiron"/>
</dbReference>
<dbReference type="PRINTS" id="PR00601">
    <property type="entry name" value="BACFERRITIN"/>
</dbReference>
<organism evidence="4 5">
    <name type="scientific">Methanosarcina barkeri str. Wiesmoor</name>
    <dbReference type="NCBI Taxonomy" id="1434109"/>
    <lineage>
        <taxon>Archaea</taxon>
        <taxon>Methanobacteriati</taxon>
        <taxon>Methanobacteriota</taxon>
        <taxon>Stenosarchaea group</taxon>
        <taxon>Methanomicrobia</taxon>
        <taxon>Methanosarcinales</taxon>
        <taxon>Methanosarcinaceae</taxon>
        <taxon>Methanosarcina</taxon>
    </lineage>
</organism>
<keyword evidence="2" id="KW-0408">Iron</keyword>
<gene>
    <name evidence="4" type="ORF">MSBRW_0057</name>
</gene>
<dbReference type="Proteomes" id="UP000033038">
    <property type="component" value="Chromosome"/>
</dbReference>
<dbReference type="SUPFAM" id="SSF47240">
    <property type="entry name" value="Ferritin-like"/>
    <property type="match status" value="1"/>
</dbReference>
<dbReference type="PROSITE" id="PS50905">
    <property type="entry name" value="FERRITIN_LIKE"/>
    <property type="match status" value="1"/>
</dbReference>
<evidence type="ECO:0000313" key="4">
    <source>
        <dbReference type="EMBL" id="AKB49310.1"/>
    </source>
</evidence>
<dbReference type="EMBL" id="CP009526">
    <property type="protein sequence ID" value="AKB49310.1"/>
    <property type="molecule type" value="Genomic_DNA"/>
</dbReference>
<reference evidence="4 5" key="1">
    <citation type="submission" date="2014-07" db="EMBL/GenBank/DDBJ databases">
        <title>Methanogenic archaea and the global carbon cycle.</title>
        <authorList>
            <person name="Henriksen J.R."/>
            <person name="Luke J."/>
            <person name="Reinhart S."/>
            <person name="Benedict M.N."/>
            <person name="Youngblut N.D."/>
            <person name="Metcalf M.E."/>
            <person name="Whitaker R.J."/>
            <person name="Metcalf W.W."/>
        </authorList>
    </citation>
    <scope>NUCLEOTIDE SEQUENCE [LARGE SCALE GENOMIC DNA]</scope>
    <source>
        <strain evidence="4 5">Wiesmoor</strain>
    </source>
</reference>
<evidence type="ECO:0000256" key="2">
    <source>
        <dbReference type="ARBA" id="ARBA00023004"/>
    </source>
</evidence>
<dbReference type="InterPro" id="IPR009078">
    <property type="entry name" value="Ferritin-like_SF"/>
</dbReference>
<dbReference type="GO" id="GO:0008199">
    <property type="term" value="F:ferric iron binding"/>
    <property type="evidence" value="ECO:0007669"/>
    <property type="project" value="InterPro"/>
</dbReference>
<dbReference type="InterPro" id="IPR002024">
    <property type="entry name" value="Bacterioferritin"/>
</dbReference>
<accession>A0A0E3QIT9</accession>
<dbReference type="HOGENOM" id="CLU_2784044_0_0_2"/>
<dbReference type="InterPro" id="IPR012347">
    <property type="entry name" value="Ferritin-like"/>
</dbReference>
<name>A0A0E3QIT9_METBA</name>
<dbReference type="KEGG" id="mbw:MSBRW_0057"/>
<evidence type="ECO:0000256" key="1">
    <source>
        <dbReference type="ARBA" id="ARBA00022434"/>
    </source>
</evidence>